<dbReference type="eggNOG" id="ENOG502SBCP">
    <property type="taxonomic scope" value="Eukaryota"/>
</dbReference>
<evidence type="ECO:0000313" key="3">
    <source>
        <dbReference type="EMBL" id="CAI73947.1"/>
    </source>
</evidence>
<evidence type="ECO:0000256" key="1">
    <source>
        <dbReference type="SAM" id="MobiDB-lite"/>
    </source>
</evidence>
<name>Q4UG42_THEAN</name>
<dbReference type="EMBL" id="CR940347">
    <property type="protein sequence ID" value="CAI73947.1"/>
    <property type="molecule type" value="Genomic_DNA"/>
</dbReference>
<dbReference type="RefSeq" id="XP_954624.1">
    <property type="nucleotide sequence ID" value="XM_949531.1"/>
</dbReference>
<gene>
    <name evidence="3" type="ORF">TA19985</name>
</gene>
<dbReference type="GeneID" id="3864167"/>
<dbReference type="InterPro" id="IPR040955">
    <property type="entry name" value="IMP2_N"/>
</dbReference>
<dbReference type="KEGG" id="tan:TA19985"/>
<proteinExistence type="predicted"/>
<evidence type="ECO:0000259" key="2">
    <source>
        <dbReference type="Pfam" id="PF18590"/>
    </source>
</evidence>
<feature type="domain" description="Immune mapped protein 2 N-terminal" evidence="2">
    <location>
        <begin position="78"/>
        <end position="163"/>
    </location>
</feature>
<reference evidence="3 4" key="1">
    <citation type="journal article" date="2005" name="Science">
        <title>Genome of the host-cell transforming parasite Theileria annulata compared with T. parva.</title>
        <authorList>
            <person name="Pain A."/>
            <person name="Renauld H."/>
            <person name="Berriman M."/>
            <person name="Murphy L."/>
            <person name="Yeats C.A."/>
            <person name="Weir W."/>
            <person name="Kerhornou A."/>
            <person name="Aslett M."/>
            <person name="Bishop R."/>
            <person name="Bouchier C."/>
            <person name="Cochet M."/>
            <person name="Coulson R.M.R."/>
            <person name="Cronin A."/>
            <person name="de Villiers E.P."/>
            <person name="Fraser A."/>
            <person name="Fosker N."/>
            <person name="Gardner M."/>
            <person name="Goble A."/>
            <person name="Griffiths-Jones S."/>
            <person name="Harris D.E."/>
            <person name="Katzer F."/>
            <person name="Larke N."/>
            <person name="Lord A."/>
            <person name="Maser P."/>
            <person name="McKellar S."/>
            <person name="Mooney P."/>
            <person name="Morton F."/>
            <person name="Nene V."/>
            <person name="O'Neil S."/>
            <person name="Price C."/>
            <person name="Quail M.A."/>
            <person name="Rabbinowitsch E."/>
            <person name="Rawlings N.D."/>
            <person name="Rutter S."/>
            <person name="Saunders D."/>
            <person name="Seeger K."/>
            <person name="Shah T."/>
            <person name="Squares R."/>
            <person name="Squares S."/>
            <person name="Tivey A."/>
            <person name="Walker A.R."/>
            <person name="Woodward J."/>
            <person name="Dobbelaere D.A.E."/>
            <person name="Langsley G."/>
            <person name="Rajandream M.A."/>
            <person name="McKeever D."/>
            <person name="Shiels B."/>
            <person name="Tait A."/>
            <person name="Barrell B.G."/>
            <person name="Hall N."/>
        </authorList>
    </citation>
    <scope>NUCLEOTIDE SEQUENCE [LARGE SCALE GENOMIC DNA]</scope>
    <source>
        <strain evidence="4">Ankara</strain>
    </source>
</reference>
<keyword evidence="4" id="KW-1185">Reference proteome</keyword>
<sequence length="232" mass="26480">MGDSVTSEHSKKFEGLGGTVMNKESELDPARDTFTGAKVKSKEDLQDPKYNMYTHTVVVKKTPTREFENFQLMDSDTPVCHLVYESVDNGSFYLQWKENSKEQVEKSVMMMVPTKAVQKFKLTSEGGRSLLSYKVAPDKNKYYSYICQFLKLAKDYNSKIQLMPGWNTVLPYKCDLYLHYEDNKVAKVECDHPELDNVKCVAVVGTSTKLSTKMTREQLIAAVRNKGYALTF</sequence>
<dbReference type="InParanoid" id="Q4UG42"/>
<organism evidence="3 4">
    <name type="scientific">Theileria annulata</name>
    <dbReference type="NCBI Taxonomy" id="5874"/>
    <lineage>
        <taxon>Eukaryota</taxon>
        <taxon>Sar</taxon>
        <taxon>Alveolata</taxon>
        <taxon>Apicomplexa</taxon>
        <taxon>Aconoidasida</taxon>
        <taxon>Piroplasmida</taxon>
        <taxon>Theileriidae</taxon>
        <taxon>Theileria</taxon>
    </lineage>
</organism>
<dbReference type="OrthoDB" id="360347at2759"/>
<evidence type="ECO:0000313" key="4">
    <source>
        <dbReference type="Proteomes" id="UP000001950"/>
    </source>
</evidence>
<dbReference type="OMA" id="KTMKKDM"/>
<dbReference type="Pfam" id="PF18590">
    <property type="entry name" value="IMP2_N"/>
    <property type="match status" value="1"/>
</dbReference>
<feature type="compositionally biased region" description="Basic and acidic residues" evidence="1">
    <location>
        <begin position="1"/>
        <end position="14"/>
    </location>
</feature>
<dbReference type="Proteomes" id="UP000001950">
    <property type="component" value="Chromosome 1"/>
</dbReference>
<protein>
    <recommendedName>
        <fullName evidence="2">Immune mapped protein 2 N-terminal domain-containing protein</fullName>
    </recommendedName>
</protein>
<accession>Q4UG42</accession>
<dbReference type="AlphaFoldDB" id="Q4UG42"/>
<dbReference type="VEuPathDB" id="PiroplasmaDB:TA19985"/>
<feature type="region of interest" description="Disordered" evidence="1">
    <location>
        <begin position="1"/>
        <end position="27"/>
    </location>
</feature>